<dbReference type="Proteomes" id="UP000578531">
    <property type="component" value="Unassembled WGS sequence"/>
</dbReference>
<protein>
    <recommendedName>
        <fullName evidence="3">Fungal N-terminal domain-containing protein</fullName>
    </recommendedName>
</protein>
<accession>A0A8H6L122</accession>
<dbReference type="AlphaFoldDB" id="A0A8H6L122"/>
<reference evidence="1 2" key="1">
    <citation type="journal article" date="2020" name="Genomics">
        <title>Complete, high-quality genomes from long-read metagenomic sequencing of two wolf lichen thalli reveals enigmatic genome architecture.</title>
        <authorList>
            <person name="McKenzie S.K."/>
            <person name="Walston R.F."/>
            <person name="Allen J.L."/>
        </authorList>
    </citation>
    <scope>NUCLEOTIDE SEQUENCE [LARGE SCALE GENOMIC DNA]</scope>
    <source>
        <strain evidence="1">WasteWater2</strain>
    </source>
</reference>
<organism evidence="1 2">
    <name type="scientific">Letharia columbiana</name>
    <dbReference type="NCBI Taxonomy" id="112416"/>
    <lineage>
        <taxon>Eukaryota</taxon>
        <taxon>Fungi</taxon>
        <taxon>Dikarya</taxon>
        <taxon>Ascomycota</taxon>
        <taxon>Pezizomycotina</taxon>
        <taxon>Lecanoromycetes</taxon>
        <taxon>OSLEUM clade</taxon>
        <taxon>Lecanoromycetidae</taxon>
        <taxon>Lecanorales</taxon>
        <taxon>Lecanorineae</taxon>
        <taxon>Parmeliaceae</taxon>
        <taxon>Letharia</taxon>
    </lineage>
</organism>
<evidence type="ECO:0008006" key="3">
    <source>
        <dbReference type="Google" id="ProtNLM"/>
    </source>
</evidence>
<keyword evidence="2" id="KW-1185">Reference proteome</keyword>
<dbReference type="OrthoDB" id="341259at2759"/>
<dbReference type="GeneID" id="59291779"/>
<proteinExistence type="predicted"/>
<dbReference type="EMBL" id="JACCJC010000055">
    <property type="protein sequence ID" value="KAF6231600.1"/>
    <property type="molecule type" value="Genomic_DNA"/>
</dbReference>
<name>A0A8H6L122_9LECA</name>
<evidence type="ECO:0000313" key="2">
    <source>
        <dbReference type="Proteomes" id="UP000578531"/>
    </source>
</evidence>
<dbReference type="RefSeq" id="XP_037161032.1">
    <property type="nucleotide sequence ID" value="XM_037312018.1"/>
</dbReference>
<evidence type="ECO:0000313" key="1">
    <source>
        <dbReference type="EMBL" id="KAF6231600.1"/>
    </source>
</evidence>
<gene>
    <name evidence="1" type="ORF">HO173_010132</name>
</gene>
<comment type="caution">
    <text evidence="1">The sequence shown here is derived from an EMBL/GenBank/DDBJ whole genome shotgun (WGS) entry which is preliminary data.</text>
</comment>
<sequence length="336" mass="36969">MDPLSVTVSKIAITGAIWTSGKGIASLRKRNKLHDVLLQISSVVDGLRLAPAGEGETYRCRTTEWIQEQVKKADETMIELDRLGQKCSKVSNLGQIEWPRRRWLQNRTKATTLLSDVQSIRGKLLSSLAIINLSSTIRLENSTSEVVFNQQQARQILSTLMGQMTVQGSPIQKALSDIQDVTEDHGGNRSESGCSAKQAGTQPANIRWKASGVEVGKPETLPPTTTGFPWDSRFAKDGQVAHTGKQCSLWCSCACHSRKTFFVPSPFGTVSGSPSGLPLLTRRCAEHACKCPTGPSGSIVYRFPSWFWGRLFDITMKFSPLHGPEINIRFPRGVMP</sequence>